<keyword evidence="2" id="KW-0560">Oxidoreductase</keyword>
<proteinExistence type="inferred from homology"/>
<comment type="caution">
    <text evidence="3">The sequence shown here is derived from an EMBL/GenBank/DDBJ whole genome shotgun (WGS) entry which is preliminary data.</text>
</comment>
<protein>
    <submittedName>
        <fullName evidence="3">Glucose 1-dehydrogenase</fullName>
    </submittedName>
</protein>
<evidence type="ECO:0000256" key="1">
    <source>
        <dbReference type="ARBA" id="ARBA00006484"/>
    </source>
</evidence>
<dbReference type="PRINTS" id="PR00080">
    <property type="entry name" value="SDRFAMILY"/>
</dbReference>
<dbReference type="PRINTS" id="PR00081">
    <property type="entry name" value="GDHRDH"/>
</dbReference>
<dbReference type="RefSeq" id="WP_231487973.1">
    <property type="nucleotide sequence ID" value="NZ_BAAAZO010000012.1"/>
</dbReference>
<comment type="similarity">
    <text evidence="1">Belongs to the short-chain dehydrogenases/reductases (SDR) family.</text>
</comment>
<dbReference type="PANTHER" id="PTHR43639:SF1">
    <property type="entry name" value="SHORT-CHAIN DEHYDROGENASE_REDUCTASE FAMILY PROTEIN"/>
    <property type="match status" value="1"/>
</dbReference>
<sequence>MNTTALSNRIALVTGASKGIGAHIATELAAAGAAVIVNYRTDEAGADRVVKEIAENGGRAVAVRADVGRSDEVKALFATARETFGTVDVLVNNAAISEFGPLGSYTDEQYRRHADTNFWGPMLTMQELIGQTDLGPASIINISTAGTTTLPPYASLYVATKAALDAATVIAARELGPRGIRVNTLAPSVSDTDGTRSSGFIGSPLADQAVAQIPLGRLGTPDDYGQVVVFLASDAARWITGAHLHVSGGQR</sequence>
<dbReference type="SUPFAM" id="SSF51735">
    <property type="entry name" value="NAD(P)-binding Rossmann-fold domains"/>
    <property type="match status" value="1"/>
</dbReference>
<reference evidence="4" key="1">
    <citation type="journal article" date="2019" name="Int. J. Syst. Evol. Microbiol.">
        <title>The Global Catalogue of Microorganisms (GCM) 10K type strain sequencing project: providing services to taxonomists for standard genome sequencing and annotation.</title>
        <authorList>
            <consortium name="The Broad Institute Genomics Platform"/>
            <consortium name="The Broad Institute Genome Sequencing Center for Infectious Disease"/>
            <person name="Wu L."/>
            <person name="Ma J."/>
        </authorList>
    </citation>
    <scope>NUCLEOTIDE SEQUENCE [LARGE SCALE GENOMIC DNA]</scope>
    <source>
        <strain evidence="4">JCM 16902</strain>
    </source>
</reference>
<dbReference type="Gene3D" id="3.40.50.720">
    <property type="entry name" value="NAD(P)-binding Rossmann-like Domain"/>
    <property type="match status" value="1"/>
</dbReference>
<evidence type="ECO:0000313" key="3">
    <source>
        <dbReference type="EMBL" id="GAA3635070.1"/>
    </source>
</evidence>
<dbReference type="InterPro" id="IPR036291">
    <property type="entry name" value="NAD(P)-bd_dom_sf"/>
</dbReference>
<evidence type="ECO:0000256" key="2">
    <source>
        <dbReference type="ARBA" id="ARBA00023002"/>
    </source>
</evidence>
<keyword evidence="4" id="KW-1185">Reference proteome</keyword>
<evidence type="ECO:0000313" key="4">
    <source>
        <dbReference type="Proteomes" id="UP001501074"/>
    </source>
</evidence>
<accession>A0ABP7AKS2</accession>
<gene>
    <name evidence="3" type="ORF">GCM10022223_61820</name>
</gene>
<dbReference type="EMBL" id="BAAAZO010000012">
    <property type="protein sequence ID" value="GAA3635070.1"/>
    <property type="molecule type" value="Genomic_DNA"/>
</dbReference>
<dbReference type="Pfam" id="PF13561">
    <property type="entry name" value="adh_short_C2"/>
    <property type="match status" value="1"/>
</dbReference>
<organism evidence="3 4">
    <name type="scientific">Kineosporia mesophila</name>
    <dbReference type="NCBI Taxonomy" id="566012"/>
    <lineage>
        <taxon>Bacteria</taxon>
        <taxon>Bacillati</taxon>
        <taxon>Actinomycetota</taxon>
        <taxon>Actinomycetes</taxon>
        <taxon>Kineosporiales</taxon>
        <taxon>Kineosporiaceae</taxon>
        <taxon>Kineosporia</taxon>
    </lineage>
</organism>
<dbReference type="PANTHER" id="PTHR43639">
    <property type="entry name" value="OXIDOREDUCTASE, SHORT-CHAIN DEHYDROGENASE/REDUCTASE FAMILY (AFU_ORTHOLOGUE AFUA_5G02870)"/>
    <property type="match status" value="1"/>
</dbReference>
<dbReference type="InterPro" id="IPR002347">
    <property type="entry name" value="SDR_fam"/>
</dbReference>
<name>A0ABP7AKS2_9ACTN</name>
<dbReference type="Proteomes" id="UP001501074">
    <property type="component" value="Unassembled WGS sequence"/>
</dbReference>